<reference evidence="5 6" key="1">
    <citation type="submission" date="2021-04" db="EMBL/GenBank/DDBJ databases">
        <title>Pseudomonas boanensis sp. nov., a bacterium isolated from river water used for household purposes in Boane District, Mozambique.</title>
        <authorList>
            <person name="Nicklasson M."/>
            <person name="Martin-Rodriguez A.J."/>
            <person name="Thorell K."/>
            <person name="Neves L."/>
            <person name="Mussagy A."/>
            <person name="Rydberg H.A."/>
            <person name="Hernroth B."/>
            <person name="Svensson-Stadler L."/>
            <person name="Sjoling A."/>
        </authorList>
    </citation>
    <scope>NUCLEOTIDE SEQUENCE [LARGE SCALE GENOMIC DNA]</scope>
    <source>
        <strain evidence="5 6">DB1</strain>
    </source>
</reference>
<dbReference type="Proteomes" id="UP001519667">
    <property type="component" value="Unassembled WGS sequence"/>
</dbReference>
<keyword evidence="2" id="KW-0813">Transport</keyword>
<dbReference type="PANTHER" id="PTHR42810">
    <property type="entry name" value="PURINE PERMEASE C1399.01C-RELATED"/>
    <property type="match status" value="1"/>
</dbReference>
<feature type="transmembrane region" description="Helical" evidence="4">
    <location>
        <begin position="87"/>
        <end position="107"/>
    </location>
</feature>
<accession>A0ABS5XFE2</accession>
<keyword evidence="4" id="KW-0812">Transmembrane</keyword>
<sequence length="248" mass="26182">MSASDLSVDRPDLIYGLNDTAGFRASTFAAIQLVLASFVGITTPTLIVGSMLGLQSDIPFLISMALPVSVFGAFVQVRRFGPVGSGLLYMQGTIISLVVLLLLKMSMTDMAGGFGAADLGSLSNLGLAGLVLGAIVIFYRFDNPLLRLSPIIMGLGLGLGLAGVPEVLHELPKALQSIFESPMAVGAFSAILLSFILPDEHVEIEENEFEPRASMIEALQNPQDEAEQRNAEDSPSGIGHQISRGYSG</sequence>
<evidence type="ECO:0000256" key="3">
    <source>
        <dbReference type="SAM" id="MobiDB-lite"/>
    </source>
</evidence>
<evidence type="ECO:0000256" key="4">
    <source>
        <dbReference type="SAM" id="Phobius"/>
    </source>
</evidence>
<protein>
    <recommendedName>
        <fullName evidence="7">Xanthine/uracil/vitamin C permease</fullName>
    </recommendedName>
</protein>
<dbReference type="RefSeq" id="WP_215373189.1">
    <property type="nucleotide sequence ID" value="NZ_JAGTIS010000004.1"/>
</dbReference>
<proteinExistence type="inferred from homology"/>
<feature type="transmembrane region" description="Helical" evidence="4">
    <location>
        <begin position="174"/>
        <end position="197"/>
    </location>
</feature>
<comment type="caution">
    <text evidence="5">The sequence shown here is derived from an EMBL/GenBank/DDBJ whole genome shotgun (WGS) entry which is preliminary data.</text>
</comment>
<feature type="transmembrane region" description="Helical" evidence="4">
    <location>
        <begin position="151"/>
        <end position="168"/>
    </location>
</feature>
<feature type="region of interest" description="Disordered" evidence="3">
    <location>
        <begin position="216"/>
        <end position="248"/>
    </location>
</feature>
<evidence type="ECO:0000313" key="6">
    <source>
        <dbReference type="Proteomes" id="UP001519667"/>
    </source>
</evidence>
<feature type="transmembrane region" description="Helical" evidence="4">
    <location>
        <begin position="119"/>
        <end position="139"/>
    </location>
</feature>
<dbReference type="EMBL" id="JAGTIS010000004">
    <property type="protein sequence ID" value="MBT8766380.1"/>
    <property type="molecule type" value="Genomic_DNA"/>
</dbReference>
<keyword evidence="4" id="KW-1133">Transmembrane helix</keyword>
<organism evidence="5 6">
    <name type="scientific">Metapseudomonas boanensis</name>
    <dbReference type="NCBI Taxonomy" id="2822138"/>
    <lineage>
        <taxon>Bacteria</taxon>
        <taxon>Pseudomonadati</taxon>
        <taxon>Pseudomonadota</taxon>
        <taxon>Gammaproteobacteria</taxon>
        <taxon>Pseudomonadales</taxon>
        <taxon>Pseudomonadaceae</taxon>
        <taxon>Metapseudomonas</taxon>
    </lineage>
</organism>
<keyword evidence="4" id="KW-0472">Membrane</keyword>
<evidence type="ECO:0000256" key="1">
    <source>
        <dbReference type="ARBA" id="ARBA00008821"/>
    </source>
</evidence>
<evidence type="ECO:0000256" key="2">
    <source>
        <dbReference type="ARBA" id="ARBA00022448"/>
    </source>
</evidence>
<comment type="similarity">
    <text evidence="1">Belongs to the nucleobase:cation symporter-2 (NCS2) (TC 2.A.40) family.</text>
</comment>
<evidence type="ECO:0000313" key="5">
    <source>
        <dbReference type="EMBL" id="MBT8766380.1"/>
    </source>
</evidence>
<dbReference type="PANTHER" id="PTHR42810:SF2">
    <property type="entry name" value="PURINE PERMEASE C1399.01C-RELATED"/>
    <property type="match status" value="1"/>
</dbReference>
<feature type="transmembrane region" description="Helical" evidence="4">
    <location>
        <begin position="58"/>
        <end position="75"/>
    </location>
</feature>
<evidence type="ECO:0008006" key="7">
    <source>
        <dbReference type="Google" id="ProtNLM"/>
    </source>
</evidence>
<gene>
    <name evidence="5" type="ORF">J7302_09595</name>
</gene>
<name>A0ABS5XFE2_9GAMM</name>
<keyword evidence="6" id="KW-1185">Reference proteome</keyword>